<reference evidence="2" key="1">
    <citation type="submission" date="2018-05" db="EMBL/GenBank/DDBJ databases">
        <authorList>
            <person name="Lanie J.A."/>
            <person name="Ng W.-L."/>
            <person name="Kazmierczak K.M."/>
            <person name="Andrzejewski T.M."/>
            <person name="Davidsen T.M."/>
            <person name="Wayne K.J."/>
            <person name="Tettelin H."/>
            <person name="Glass J.I."/>
            <person name="Rusch D."/>
            <person name="Podicherti R."/>
            <person name="Tsui H.-C.T."/>
            <person name="Winkler M.E."/>
        </authorList>
    </citation>
    <scope>NUCLEOTIDE SEQUENCE</scope>
</reference>
<gene>
    <name evidence="2" type="ORF">METZ01_LOCUS458944</name>
</gene>
<dbReference type="PANTHER" id="PTHR42709">
    <property type="entry name" value="ALKALINE PHOSPHATASE LIKE PROTEIN"/>
    <property type="match status" value="1"/>
</dbReference>
<proteinExistence type="predicted"/>
<accession>A0A383AER0</accession>
<evidence type="ECO:0000313" key="2">
    <source>
        <dbReference type="EMBL" id="SVE06090.1"/>
    </source>
</evidence>
<feature type="transmembrane region" description="Helical" evidence="1">
    <location>
        <begin position="134"/>
        <end position="160"/>
    </location>
</feature>
<keyword evidence="1" id="KW-0472">Membrane</keyword>
<protein>
    <recommendedName>
        <fullName evidence="3">Cytochrome B</fullName>
    </recommendedName>
</protein>
<dbReference type="AlphaFoldDB" id="A0A383AER0"/>
<keyword evidence="1" id="KW-0812">Transmembrane</keyword>
<feature type="transmembrane region" description="Helical" evidence="1">
    <location>
        <begin position="20"/>
        <end position="43"/>
    </location>
</feature>
<dbReference type="InterPro" id="IPR051311">
    <property type="entry name" value="DedA_domain"/>
</dbReference>
<keyword evidence="1" id="KW-1133">Transmembrane helix</keyword>
<name>A0A383AER0_9ZZZZ</name>
<dbReference type="EMBL" id="UINC01191439">
    <property type="protein sequence ID" value="SVE06090.1"/>
    <property type="molecule type" value="Genomic_DNA"/>
</dbReference>
<sequence length="194" mass="21862">MNILRNLYNWTLDKASHKRAGWFLVLVSFSESSFFPIPPDILLIPMILAKRLKAWFYALICTLSSVAGGLAGYAIGIFFYASIGSAIVEIYGLSDSFNLFESYYNQYGIWIVLGAGFTPFPFKFITIASGVFNLNIFLFVIVAMIARGLRFYLIATLLFIFGNAIKNLIDKYFNLLVSLFFILLIGSILIIKLL</sequence>
<evidence type="ECO:0008006" key="3">
    <source>
        <dbReference type="Google" id="ProtNLM"/>
    </source>
</evidence>
<dbReference type="GO" id="GO:0005886">
    <property type="term" value="C:plasma membrane"/>
    <property type="evidence" value="ECO:0007669"/>
    <property type="project" value="TreeGrafter"/>
</dbReference>
<dbReference type="PANTHER" id="PTHR42709:SF11">
    <property type="entry name" value="DEDA FAMILY PROTEIN"/>
    <property type="match status" value="1"/>
</dbReference>
<organism evidence="2">
    <name type="scientific">marine metagenome</name>
    <dbReference type="NCBI Taxonomy" id="408172"/>
    <lineage>
        <taxon>unclassified sequences</taxon>
        <taxon>metagenomes</taxon>
        <taxon>ecological metagenomes</taxon>
    </lineage>
</organism>
<feature type="transmembrane region" description="Helical" evidence="1">
    <location>
        <begin position="103"/>
        <end position="122"/>
    </location>
</feature>
<feature type="transmembrane region" description="Helical" evidence="1">
    <location>
        <begin position="172"/>
        <end position="191"/>
    </location>
</feature>
<feature type="transmembrane region" description="Helical" evidence="1">
    <location>
        <begin position="55"/>
        <end position="83"/>
    </location>
</feature>
<evidence type="ECO:0000256" key="1">
    <source>
        <dbReference type="SAM" id="Phobius"/>
    </source>
</evidence>